<sequence>MPRPEEKYPVSNYLPDVRFVTCFFTWQSYSNGSKPNLFESHQHVDRSLCPCSLWTKLATGYRFSPAFKRAVTNKQSLIAAGSAALAVDLSRQWIIGKLRNEKTLNHWFTNYYCLAHAALHNNHDRDRNDANTEEYCGRLKNTVSAACHSSDVAIKNSAPNTMLWNKV</sequence>
<comment type="caution">
    <text evidence="1">The sequence shown here is derived from an EMBL/GenBank/DDBJ whole genome shotgun (WGS) entry which is preliminary data.</text>
</comment>
<organism evidence="1 2">
    <name type="scientific">Gibberella zeae</name>
    <name type="common">Wheat head blight fungus</name>
    <name type="synonym">Fusarium graminearum</name>
    <dbReference type="NCBI Taxonomy" id="5518"/>
    <lineage>
        <taxon>Eukaryota</taxon>
        <taxon>Fungi</taxon>
        <taxon>Dikarya</taxon>
        <taxon>Ascomycota</taxon>
        <taxon>Pezizomycotina</taxon>
        <taxon>Sordariomycetes</taxon>
        <taxon>Hypocreomycetidae</taxon>
        <taxon>Hypocreales</taxon>
        <taxon>Nectriaceae</taxon>
        <taxon>Fusarium</taxon>
    </lineage>
</organism>
<name>A0A9N8NIB8_GIBZA</name>
<accession>A0A9N8NIB8</accession>
<protein>
    <submittedName>
        <fullName evidence="1">Uncharacterized protein</fullName>
    </submittedName>
</protein>
<reference evidence="1" key="1">
    <citation type="submission" date="2021-03" db="EMBL/GenBank/DDBJ databases">
        <authorList>
            <person name="Alouane T."/>
            <person name="Langin T."/>
            <person name="Bonhomme L."/>
        </authorList>
    </citation>
    <scope>NUCLEOTIDE SEQUENCE</scope>
    <source>
        <strain evidence="1">MDC_Fg202</strain>
    </source>
</reference>
<evidence type="ECO:0000313" key="2">
    <source>
        <dbReference type="Proteomes" id="UP000746612"/>
    </source>
</evidence>
<dbReference type="Proteomes" id="UP000746612">
    <property type="component" value="Unassembled WGS sequence"/>
</dbReference>
<gene>
    <name evidence="1" type="ORF">MDCFG202_LOCUS170626</name>
</gene>
<evidence type="ECO:0000313" key="1">
    <source>
        <dbReference type="EMBL" id="CAG1977775.1"/>
    </source>
</evidence>
<dbReference type="AlphaFoldDB" id="A0A9N8NIB8"/>
<dbReference type="EMBL" id="CAJPIJ010000108">
    <property type="protein sequence ID" value="CAG1977775.1"/>
    <property type="molecule type" value="Genomic_DNA"/>
</dbReference>
<proteinExistence type="predicted"/>